<evidence type="ECO:0000256" key="5">
    <source>
        <dbReference type="SAM" id="MobiDB-lite"/>
    </source>
</evidence>
<dbReference type="Gene3D" id="3.30.470.160">
    <property type="entry name" value="Inositol polyphosphate kinase"/>
    <property type="match status" value="1"/>
</dbReference>
<dbReference type="InterPro" id="IPR038286">
    <property type="entry name" value="IPK_sf"/>
</dbReference>
<feature type="region of interest" description="Disordered" evidence="5">
    <location>
        <begin position="1"/>
        <end position="26"/>
    </location>
</feature>
<dbReference type="SUPFAM" id="SSF56104">
    <property type="entry name" value="SAICAR synthase-like"/>
    <property type="match status" value="1"/>
</dbReference>
<dbReference type="GO" id="GO:0046854">
    <property type="term" value="P:phosphatidylinositol phosphate biosynthetic process"/>
    <property type="evidence" value="ECO:0007669"/>
    <property type="project" value="TreeGrafter"/>
</dbReference>
<feature type="compositionally biased region" description="Polar residues" evidence="5">
    <location>
        <begin position="7"/>
        <end position="22"/>
    </location>
</feature>
<protein>
    <recommendedName>
        <fullName evidence="4">Kinase</fullName>
        <ecNumber evidence="4">2.7.-.-</ecNumber>
    </recommendedName>
</protein>
<feature type="region of interest" description="Disordered" evidence="5">
    <location>
        <begin position="548"/>
        <end position="569"/>
    </location>
</feature>
<evidence type="ECO:0000313" key="7">
    <source>
        <dbReference type="Proteomes" id="UP000183832"/>
    </source>
</evidence>
<feature type="compositionally biased region" description="Polar residues" evidence="5">
    <location>
        <begin position="479"/>
        <end position="489"/>
    </location>
</feature>
<dbReference type="Pfam" id="PF03770">
    <property type="entry name" value="IPK"/>
    <property type="match status" value="1"/>
</dbReference>
<evidence type="ECO:0000256" key="1">
    <source>
        <dbReference type="ARBA" id="ARBA00007374"/>
    </source>
</evidence>
<evidence type="ECO:0000313" key="6">
    <source>
        <dbReference type="EMBL" id="CRK98971.1"/>
    </source>
</evidence>
<organism evidence="6 7">
    <name type="scientific">Clunio marinus</name>
    <dbReference type="NCBI Taxonomy" id="568069"/>
    <lineage>
        <taxon>Eukaryota</taxon>
        <taxon>Metazoa</taxon>
        <taxon>Ecdysozoa</taxon>
        <taxon>Arthropoda</taxon>
        <taxon>Hexapoda</taxon>
        <taxon>Insecta</taxon>
        <taxon>Pterygota</taxon>
        <taxon>Neoptera</taxon>
        <taxon>Endopterygota</taxon>
        <taxon>Diptera</taxon>
        <taxon>Nematocera</taxon>
        <taxon>Chironomoidea</taxon>
        <taxon>Chironomidae</taxon>
        <taxon>Clunio</taxon>
    </lineage>
</organism>
<keyword evidence="7" id="KW-1185">Reference proteome</keyword>
<feature type="compositionally biased region" description="Polar residues" evidence="5">
    <location>
        <begin position="44"/>
        <end position="71"/>
    </location>
</feature>
<accession>A0A1J1IFI0</accession>
<sequence>MDETKTDILSPSTQLTLPNYNNKKNEETRLISTSIVSDFKAQIPSDSSSSSVENKHVNSSSLTTPRKSSPINEFLKPHSILSQTNSSESDDDDENSKKDEINLYPLSNQVGGHTRLLLLNDKTVIKPLNFRELEFYQNIPDNDIQDYVPKYKGVMQATTGETWEKRYSPNFRESESLKRQTSSKRKRDDVLRMRIHKNGNAAEVLRSISSSDNSNKQYFLMLENITSKFHQPCILDLKMGTRQHGDDASAEKRTKQIAKCAASTSARLGMRLCGLQKFNVCNDEFIKRDKYWGRKLTEIDFKDALYEFFHNGIRLRTKVIEKVLARLEHLHSVIKMLSSYRFYSWFLSSLLLVYEGKDSELVQQENLNSHNYDADISSCSTDLNTSHEETTLRLNSAKDDTNEINDSENLNSTDKNYLELPNGNALSPRSMDSWLNYSNSSDEFTSQEINESKDKNIIVHDEDANQCITDDDSYDKTNSKSNPTTSLITPRSKKSNNERGADNNSDICRVKLKNDEEDDDADDEQLSSLSNTIDTIIVSDTSGTKFFKTTSDQEEHSSPKRKRSIKGDNKDLIKMQQKMSQTKSSPLVDVRIIDFAHTTFTSKDLIKISQIEDSKTVHHGPDAGFLTGIENLKRILLEIMNDAC</sequence>
<proteinExistence type="inferred from homology"/>
<dbReference type="OrthoDB" id="2573163at2759"/>
<dbReference type="PANTHER" id="PTHR12400">
    <property type="entry name" value="INOSITOL POLYPHOSPHATE KINASE"/>
    <property type="match status" value="1"/>
</dbReference>
<feature type="region of interest" description="Disordered" evidence="5">
    <location>
        <begin position="468"/>
        <end position="506"/>
    </location>
</feature>
<keyword evidence="2 4" id="KW-0808">Transferase</keyword>
<dbReference type="Proteomes" id="UP000183832">
    <property type="component" value="Unassembled WGS sequence"/>
</dbReference>
<dbReference type="GO" id="GO:0000828">
    <property type="term" value="F:inositol hexakisphosphate kinase activity"/>
    <property type="evidence" value="ECO:0007669"/>
    <property type="project" value="TreeGrafter"/>
</dbReference>
<dbReference type="GO" id="GO:0005737">
    <property type="term" value="C:cytoplasm"/>
    <property type="evidence" value="ECO:0007669"/>
    <property type="project" value="TreeGrafter"/>
</dbReference>
<evidence type="ECO:0000256" key="4">
    <source>
        <dbReference type="RuleBase" id="RU363090"/>
    </source>
</evidence>
<reference evidence="6 7" key="1">
    <citation type="submission" date="2015-04" db="EMBL/GenBank/DDBJ databases">
        <authorList>
            <person name="Syromyatnikov M.Y."/>
            <person name="Popov V.N."/>
        </authorList>
    </citation>
    <scope>NUCLEOTIDE SEQUENCE [LARGE SCALE GENOMIC DNA]</scope>
</reference>
<evidence type="ECO:0000256" key="2">
    <source>
        <dbReference type="ARBA" id="ARBA00022679"/>
    </source>
</evidence>
<name>A0A1J1IFI0_9DIPT</name>
<dbReference type="EMBL" id="CVRI01000048">
    <property type="protein sequence ID" value="CRK98971.1"/>
    <property type="molecule type" value="Genomic_DNA"/>
</dbReference>
<dbReference type="EC" id="2.7.-.-" evidence="4"/>
<dbReference type="STRING" id="568069.A0A1J1IFI0"/>
<evidence type="ECO:0000256" key="3">
    <source>
        <dbReference type="ARBA" id="ARBA00022777"/>
    </source>
</evidence>
<gene>
    <name evidence="6" type="ORF">CLUMA_CG012193</name>
</gene>
<dbReference type="InterPro" id="IPR005522">
    <property type="entry name" value="IPK"/>
</dbReference>
<feature type="region of interest" description="Disordered" evidence="5">
    <location>
        <begin position="42"/>
        <end position="104"/>
    </location>
</feature>
<dbReference type="AlphaFoldDB" id="A0A1J1IFI0"/>
<keyword evidence="3 4" id="KW-0418">Kinase</keyword>
<dbReference type="GO" id="GO:0005634">
    <property type="term" value="C:nucleus"/>
    <property type="evidence" value="ECO:0007669"/>
    <property type="project" value="TreeGrafter"/>
</dbReference>
<comment type="similarity">
    <text evidence="1 4">Belongs to the inositol phosphokinase (IPK) family.</text>
</comment>
<feature type="region of interest" description="Disordered" evidence="5">
    <location>
        <begin position="397"/>
        <end position="423"/>
    </location>
</feature>
<dbReference type="PANTHER" id="PTHR12400:SF21">
    <property type="entry name" value="KINASE"/>
    <property type="match status" value="1"/>
</dbReference>
<dbReference type="GO" id="GO:0032958">
    <property type="term" value="P:inositol phosphate biosynthetic process"/>
    <property type="evidence" value="ECO:0007669"/>
    <property type="project" value="InterPro"/>
</dbReference>